<dbReference type="KEGG" id="nta:107775033"/>
<sequence length="242" mass="28927">MKSFSETIVDLQLMDLPLQGAQYTRGEDIFQASRIDIFLVSLEWNESFNVVRQLALPRVISDHKPLLWQSRFCTNPEAEELEKRYWNREVFGKLDTRRSRALDELSVLEQATENRAPDQLEKQRFIALKMELEKIANAEETSWRQKSRYLWLKEGDRNTRYFHTMANSHRRYNSIDKLKIGDEITDDKELIKREILNYDQNLYKENEEWKPTSSFDDVASLPEEERKMLEQCFEEEEVHAII</sequence>
<dbReference type="GeneID" id="107775033"/>
<protein>
    <submittedName>
        <fullName evidence="2">Uncharacterized protein LOC107775033</fullName>
    </submittedName>
</protein>
<accession>A0A1S3YDW7</accession>
<proteinExistence type="predicted"/>
<dbReference type="PANTHER" id="PTHR33710:SF71">
    <property type="entry name" value="ENDONUCLEASE_EXONUCLEASE_PHOSPHATASE DOMAIN-CONTAINING PROTEIN"/>
    <property type="match status" value="1"/>
</dbReference>
<reference evidence="2" key="2">
    <citation type="submission" date="2025-08" db="UniProtKB">
        <authorList>
            <consortium name="RefSeq"/>
        </authorList>
    </citation>
    <scope>IDENTIFICATION</scope>
    <source>
        <tissue evidence="2">Leaf</tissue>
    </source>
</reference>
<keyword evidence="1" id="KW-1185">Reference proteome</keyword>
<dbReference type="OrthoDB" id="1906115at2759"/>
<evidence type="ECO:0000313" key="1">
    <source>
        <dbReference type="Proteomes" id="UP000790787"/>
    </source>
</evidence>
<dbReference type="OMA" id="TMANSHR"/>
<dbReference type="RefSeq" id="XP_016450193.1">
    <property type="nucleotide sequence ID" value="XM_016594707.1"/>
</dbReference>
<organism evidence="1 2">
    <name type="scientific">Nicotiana tabacum</name>
    <name type="common">Common tobacco</name>
    <dbReference type="NCBI Taxonomy" id="4097"/>
    <lineage>
        <taxon>Eukaryota</taxon>
        <taxon>Viridiplantae</taxon>
        <taxon>Streptophyta</taxon>
        <taxon>Embryophyta</taxon>
        <taxon>Tracheophyta</taxon>
        <taxon>Spermatophyta</taxon>
        <taxon>Magnoliopsida</taxon>
        <taxon>eudicotyledons</taxon>
        <taxon>Gunneridae</taxon>
        <taxon>Pentapetalae</taxon>
        <taxon>asterids</taxon>
        <taxon>lamiids</taxon>
        <taxon>Solanales</taxon>
        <taxon>Solanaceae</taxon>
        <taxon>Nicotianoideae</taxon>
        <taxon>Nicotianeae</taxon>
        <taxon>Nicotiana</taxon>
    </lineage>
</organism>
<dbReference type="AlphaFoldDB" id="A0A1S3YDW7"/>
<evidence type="ECO:0000313" key="2">
    <source>
        <dbReference type="RefSeq" id="XP_016450193.1"/>
    </source>
</evidence>
<gene>
    <name evidence="2" type="primary">LOC107775033</name>
</gene>
<dbReference type="PaxDb" id="4097-A0A1S3YDW7"/>
<dbReference type="Proteomes" id="UP000790787">
    <property type="component" value="Chromosome 24"/>
</dbReference>
<dbReference type="PANTHER" id="PTHR33710">
    <property type="entry name" value="BNAC02G09200D PROTEIN"/>
    <property type="match status" value="1"/>
</dbReference>
<name>A0A1S3YDW7_TOBAC</name>
<reference evidence="1" key="1">
    <citation type="journal article" date="2014" name="Nat. Commun.">
        <title>The tobacco genome sequence and its comparison with those of tomato and potato.</title>
        <authorList>
            <person name="Sierro N."/>
            <person name="Battey J.N."/>
            <person name="Ouadi S."/>
            <person name="Bakaher N."/>
            <person name="Bovet L."/>
            <person name="Willig A."/>
            <person name="Goepfert S."/>
            <person name="Peitsch M.C."/>
            <person name="Ivanov N.V."/>
        </authorList>
    </citation>
    <scope>NUCLEOTIDE SEQUENCE [LARGE SCALE GENOMIC DNA]</scope>
</reference>